<proteinExistence type="predicted"/>
<organism evidence="2 3">
    <name type="scientific">Meganyctiphanes norvegica</name>
    <name type="common">Northern krill</name>
    <name type="synonym">Thysanopoda norvegica</name>
    <dbReference type="NCBI Taxonomy" id="48144"/>
    <lineage>
        <taxon>Eukaryota</taxon>
        <taxon>Metazoa</taxon>
        <taxon>Ecdysozoa</taxon>
        <taxon>Arthropoda</taxon>
        <taxon>Crustacea</taxon>
        <taxon>Multicrustacea</taxon>
        <taxon>Malacostraca</taxon>
        <taxon>Eumalacostraca</taxon>
        <taxon>Eucarida</taxon>
        <taxon>Euphausiacea</taxon>
        <taxon>Euphausiidae</taxon>
        <taxon>Meganyctiphanes</taxon>
    </lineage>
</organism>
<sequence length="141" mass="15773">ANKTLENNSDTGIDTDTHEIDTGIDTDIHDGTESQSSSIDVPKETPCETPSTAVKAKLKQRRRTFVQPNSTIKQQSRSVYDLPDHVPESSDLRSVDYLNLQTPQPYLSPRGDHNSQTPVRDSPTHHSSDCCFRNIKPIPQF</sequence>
<reference evidence="2 3" key="1">
    <citation type="submission" date="2024-05" db="EMBL/GenBank/DDBJ databases">
        <authorList>
            <person name="Wallberg A."/>
        </authorList>
    </citation>
    <scope>NUCLEOTIDE SEQUENCE [LARGE SCALE GENOMIC DNA]</scope>
</reference>
<evidence type="ECO:0000313" key="2">
    <source>
        <dbReference type="EMBL" id="CAL4242148.1"/>
    </source>
</evidence>
<evidence type="ECO:0000256" key="1">
    <source>
        <dbReference type="SAM" id="MobiDB-lite"/>
    </source>
</evidence>
<dbReference type="Proteomes" id="UP001497623">
    <property type="component" value="Unassembled WGS sequence"/>
</dbReference>
<protein>
    <submittedName>
        <fullName evidence="2">Uncharacterized protein</fullName>
    </submittedName>
</protein>
<dbReference type="EMBL" id="CAXKWB010130890">
    <property type="protein sequence ID" value="CAL4242148.1"/>
    <property type="molecule type" value="Genomic_DNA"/>
</dbReference>
<feature type="compositionally biased region" description="Basic and acidic residues" evidence="1">
    <location>
        <begin position="15"/>
        <end position="32"/>
    </location>
</feature>
<dbReference type="AlphaFoldDB" id="A0AAV2SWW1"/>
<name>A0AAV2SWW1_MEGNR</name>
<feature type="non-terminal residue" evidence="2">
    <location>
        <position position="1"/>
    </location>
</feature>
<keyword evidence="3" id="KW-1185">Reference proteome</keyword>
<evidence type="ECO:0000313" key="3">
    <source>
        <dbReference type="Proteomes" id="UP001497623"/>
    </source>
</evidence>
<feature type="compositionally biased region" description="Polar residues" evidence="1">
    <location>
        <begin position="66"/>
        <end position="78"/>
    </location>
</feature>
<gene>
    <name evidence="2" type="ORF">MNOR_LOCUS40750</name>
</gene>
<feature type="region of interest" description="Disordered" evidence="1">
    <location>
        <begin position="1"/>
        <end position="131"/>
    </location>
</feature>
<feature type="compositionally biased region" description="Basic and acidic residues" evidence="1">
    <location>
        <begin position="82"/>
        <end position="94"/>
    </location>
</feature>
<accession>A0AAV2SWW1</accession>
<comment type="caution">
    <text evidence="2">The sequence shown here is derived from an EMBL/GenBank/DDBJ whole genome shotgun (WGS) entry which is preliminary data.</text>
</comment>